<dbReference type="EMBL" id="JAQQWM010000003">
    <property type="protein sequence ID" value="KAK8072435.1"/>
    <property type="molecule type" value="Genomic_DNA"/>
</dbReference>
<reference evidence="1 2" key="1">
    <citation type="submission" date="2023-01" db="EMBL/GenBank/DDBJ databases">
        <title>Analysis of 21 Apiospora genomes using comparative genomics revels a genus with tremendous synthesis potential of carbohydrate active enzymes and secondary metabolites.</title>
        <authorList>
            <person name="Sorensen T."/>
        </authorList>
    </citation>
    <scope>NUCLEOTIDE SEQUENCE [LARGE SCALE GENOMIC DNA]</scope>
    <source>
        <strain evidence="1 2">CBS 83171</strain>
    </source>
</reference>
<proteinExistence type="predicted"/>
<name>A0ABR1VMG2_9PEZI</name>
<accession>A0ABR1VMG2</accession>
<dbReference type="Proteomes" id="UP001446871">
    <property type="component" value="Unassembled WGS sequence"/>
</dbReference>
<gene>
    <name evidence="1" type="ORF">PG996_005783</name>
</gene>
<evidence type="ECO:0000313" key="2">
    <source>
        <dbReference type="Proteomes" id="UP001446871"/>
    </source>
</evidence>
<comment type="caution">
    <text evidence="1">The sequence shown here is derived from an EMBL/GenBank/DDBJ whole genome shotgun (WGS) entry which is preliminary data.</text>
</comment>
<sequence length="193" mass="21772">MPGQLSLVWRAKASPDSDLTQPGAGRLTRICNESLTRAWLSAYHGAHLRLERDAVLFWGPELYRFSRTEDEFEAQFRNFMRTDLEVVYIASGNRTVVDLFADYQPRRLVEEEGRVEVLGNHRRGGGNTCNIKQNVTMVIKYDLLQGDSLKEIHHDVQGERASTRSIGALAVKVRALETSLTTQNVINDTLLVG</sequence>
<evidence type="ECO:0000313" key="1">
    <source>
        <dbReference type="EMBL" id="KAK8072435.1"/>
    </source>
</evidence>
<protein>
    <submittedName>
        <fullName evidence="1">Uncharacterized protein</fullName>
    </submittedName>
</protein>
<keyword evidence="2" id="KW-1185">Reference proteome</keyword>
<organism evidence="1 2">
    <name type="scientific">Apiospora saccharicola</name>
    <dbReference type="NCBI Taxonomy" id="335842"/>
    <lineage>
        <taxon>Eukaryota</taxon>
        <taxon>Fungi</taxon>
        <taxon>Dikarya</taxon>
        <taxon>Ascomycota</taxon>
        <taxon>Pezizomycotina</taxon>
        <taxon>Sordariomycetes</taxon>
        <taxon>Xylariomycetidae</taxon>
        <taxon>Amphisphaeriales</taxon>
        <taxon>Apiosporaceae</taxon>
        <taxon>Apiospora</taxon>
    </lineage>
</organism>